<dbReference type="EMBL" id="KV428011">
    <property type="protein sequence ID" value="KZT42839.1"/>
    <property type="molecule type" value="Genomic_DNA"/>
</dbReference>
<protein>
    <submittedName>
        <fullName evidence="1">Uncharacterized protein</fullName>
    </submittedName>
</protein>
<accession>A0A166HLD5</accession>
<gene>
    <name evidence="1" type="ORF">SISSUDRAFT_850734</name>
</gene>
<evidence type="ECO:0000313" key="2">
    <source>
        <dbReference type="Proteomes" id="UP000076798"/>
    </source>
</evidence>
<proteinExistence type="predicted"/>
<keyword evidence="2" id="KW-1185">Reference proteome</keyword>
<reference evidence="1 2" key="1">
    <citation type="journal article" date="2016" name="Mol. Biol. Evol.">
        <title>Comparative Genomics of Early-Diverging Mushroom-Forming Fungi Provides Insights into the Origins of Lignocellulose Decay Capabilities.</title>
        <authorList>
            <person name="Nagy L.G."/>
            <person name="Riley R."/>
            <person name="Tritt A."/>
            <person name="Adam C."/>
            <person name="Daum C."/>
            <person name="Floudas D."/>
            <person name="Sun H."/>
            <person name="Yadav J.S."/>
            <person name="Pangilinan J."/>
            <person name="Larsson K.H."/>
            <person name="Matsuura K."/>
            <person name="Barry K."/>
            <person name="Labutti K."/>
            <person name="Kuo R."/>
            <person name="Ohm R.A."/>
            <person name="Bhattacharya S.S."/>
            <person name="Shirouzu T."/>
            <person name="Yoshinaga Y."/>
            <person name="Martin F.M."/>
            <person name="Grigoriev I.V."/>
            <person name="Hibbett D.S."/>
        </authorList>
    </citation>
    <scope>NUCLEOTIDE SEQUENCE [LARGE SCALE GENOMIC DNA]</scope>
    <source>
        <strain evidence="1 2">HHB10207 ss-3</strain>
    </source>
</reference>
<dbReference type="AlphaFoldDB" id="A0A166HLD5"/>
<organism evidence="1 2">
    <name type="scientific">Sistotremastrum suecicum HHB10207 ss-3</name>
    <dbReference type="NCBI Taxonomy" id="1314776"/>
    <lineage>
        <taxon>Eukaryota</taxon>
        <taxon>Fungi</taxon>
        <taxon>Dikarya</taxon>
        <taxon>Basidiomycota</taxon>
        <taxon>Agaricomycotina</taxon>
        <taxon>Agaricomycetes</taxon>
        <taxon>Sistotremastrales</taxon>
        <taxon>Sistotremastraceae</taxon>
        <taxon>Sistotremastrum</taxon>
    </lineage>
</organism>
<name>A0A166HLD5_9AGAM</name>
<dbReference type="Proteomes" id="UP000076798">
    <property type="component" value="Unassembled WGS sequence"/>
</dbReference>
<evidence type="ECO:0000313" key="1">
    <source>
        <dbReference type="EMBL" id="KZT42839.1"/>
    </source>
</evidence>
<sequence>MGSPNRARWTGVLRPCASSHIRAEGRRSLIPDPRSTGFGDRVRCATTLALAREPERRVRVGVCSYLYLDLHLLPPIRPSLTLKLVLDWTEAGLDLSRLGWQGSISSLPFISIIPSIRSLRTVLFPTSHIPLQVLIFSRPHPHPSLSHPLALTTPTKAIMTPHRHLVKKPETTGV</sequence>